<sequence length="660" mass="72397">MEDDASSVKEEGTFPDADLINVSLGFQMRTWYKKKVKASRLDVLLERRERQFTYEEKQRLERLKQGESTKETSSPQQKSDNVLPGGGRLGVVRKLDMDSPGDVTQTSTEPPADPPSSTDRAAQNNDVPDRTEETKDEAPATTDSGSANSQAEERPEESPSPEPVSDKSVPPEEDADSMDMEHPEDGPEQSTHGAQKEGPTNEADYLQNKEEVIAPQVNGKDIHELSDHQSLPEEEPKVNNVSVPLCEHATKLKDPAGRALMNGDISMEEEEEDKNGSPGGKDKAPDCEEQYPGAPSAPQSLTNSIDPEKTPVTSPEESSLSNDSTEQNTGNGEAKTQTVVTEVTTTTTTVSTTRTVVAVCSDSSKQEVSSAENTCMSSTTTVTKVTEANPSGDGVVSVKEQSKTVTTATVSDSVTTPNGSVSSMMTISKEYSTKDRVRLVKFSKPKKSRSGTALPSYRKFVTKSSKKSIFVLPNDDLKKLSRRGGIREVPYFSYNAKPVHDIWPYPSPRPTFGITWRYRLQTVKSLAGVSLMLRLLWASLRWDDMAAKPPPGGGITRTESSETEIITTEIIKRRDVGPYGIRSEYCIRKIICPIGVPEAPKGETLHPERPSPSPQIPDRTLHFPLQKLRPLSARGSAPVHCAPRDQRPRNRRVPSSWRPG</sequence>
<evidence type="ECO:0000313" key="3">
    <source>
        <dbReference type="Proteomes" id="UP000824782"/>
    </source>
</evidence>
<feature type="compositionally biased region" description="Polar residues" evidence="1">
    <location>
        <begin position="297"/>
        <end position="335"/>
    </location>
</feature>
<dbReference type="GO" id="GO:0000978">
    <property type="term" value="F:RNA polymerase II cis-regulatory region sequence-specific DNA binding"/>
    <property type="evidence" value="ECO:0007669"/>
    <property type="project" value="TreeGrafter"/>
</dbReference>
<evidence type="ECO:0000256" key="1">
    <source>
        <dbReference type="SAM" id="MobiDB-lite"/>
    </source>
</evidence>
<dbReference type="Proteomes" id="UP000824782">
    <property type="component" value="Unassembled WGS sequence"/>
</dbReference>
<protein>
    <submittedName>
        <fullName evidence="2">Uncharacterized protein</fullName>
    </submittedName>
</protein>
<reference evidence="2" key="1">
    <citation type="thesis" date="2020" institute="ProQuest LLC" country="789 East Eisenhower Parkway, Ann Arbor, MI, USA">
        <title>Comparative Genomics and Chromosome Evolution.</title>
        <authorList>
            <person name="Mudd A.B."/>
        </authorList>
    </citation>
    <scope>NUCLEOTIDE SEQUENCE</scope>
    <source>
        <strain evidence="2">237g6f4</strain>
        <tissue evidence="2">Blood</tissue>
    </source>
</reference>
<feature type="compositionally biased region" description="Polar residues" evidence="1">
    <location>
        <begin position="102"/>
        <end position="126"/>
    </location>
</feature>
<dbReference type="PANTHER" id="PTHR45975:SF2">
    <property type="entry name" value="NUCLEOSOME-REMODELING FACTOR SUBUNIT BPTF"/>
    <property type="match status" value="1"/>
</dbReference>
<dbReference type="GO" id="GO:0016589">
    <property type="term" value="C:NURF complex"/>
    <property type="evidence" value="ECO:0007669"/>
    <property type="project" value="InterPro"/>
</dbReference>
<dbReference type="InterPro" id="IPR038028">
    <property type="entry name" value="BPTF"/>
</dbReference>
<evidence type="ECO:0000313" key="2">
    <source>
        <dbReference type="EMBL" id="KAG8536922.1"/>
    </source>
</evidence>
<feature type="compositionally biased region" description="Polar residues" evidence="1">
    <location>
        <begin position="71"/>
        <end position="80"/>
    </location>
</feature>
<gene>
    <name evidence="2" type="ORF">GDO81_025432</name>
</gene>
<dbReference type="PANTHER" id="PTHR45975">
    <property type="entry name" value="NUCLEOSOME-REMODELING FACTOR SUBUNIT BPTF"/>
    <property type="match status" value="1"/>
</dbReference>
<comment type="caution">
    <text evidence="2">The sequence shown here is derived from an EMBL/GenBank/DDBJ whole genome shotgun (WGS) entry which is preliminary data.</text>
</comment>
<feature type="compositionally biased region" description="Basic and acidic residues" evidence="1">
    <location>
        <begin position="220"/>
        <end position="237"/>
    </location>
</feature>
<name>A0AAV6YIB1_ENGPU</name>
<feature type="compositionally biased region" description="Basic and acidic residues" evidence="1">
    <location>
        <begin position="55"/>
        <end position="70"/>
    </location>
</feature>
<organism evidence="2 3">
    <name type="scientific">Engystomops pustulosus</name>
    <name type="common">Tungara frog</name>
    <name type="synonym">Physalaemus pustulosus</name>
    <dbReference type="NCBI Taxonomy" id="76066"/>
    <lineage>
        <taxon>Eukaryota</taxon>
        <taxon>Metazoa</taxon>
        <taxon>Chordata</taxon>
        <taxon>Craniata</taxon>
        <taxon>Vertebrata</taxon>
        <taxon>Euteleostomi</taxon>
        <taxon>Amphibia</taxon>
        <taxon>Batrachia</taxon>
        <taxon>Anura</taxon>
        <taxon>Neobatrachia</taxon>
        <taxon>Hyloidea</taxon>
        <taxon>Leptodactylidae</taxon>
        <taxon>Leiuperinae</taxon>
        <taxon>Engystomops</taxon>
    </lineage>
</organism>
<dbReference type="EMBL" id="WNYA01036318">
    <property type="protein sequence ID" value="KAG8536922.1"/>
    <property type="molecule type" value="Genomic_DNA"/>
</dbReference>
<dbReference type="GO" id="GO:0006357">
    <property type="term" value="P:regulation of transcription by RNA polymerase II"/>
    <property type="evidence" value="ECO:0007669"/>
    <property type="project" value="InterPro"/>
</dbReference>
<feature type="region of interest" description="Disordered" evidence="1">
    <location>
        <begin position="630"/>
        <end position="660"/>
    </location>
</feature>
<feature type="compositionally biased region" description="Polar residues" evidence="1">
    <location>
        <begin position="141"/>
        <end position="150"/>
    </location>
</feature>
<feature type="compositionally biased region" description="Basic and acidic residues" evidence="1">
    <location>
        <begin position="127"/>
        <end position="138"/>
    </location>
</feature>
<proteinExistence type="predicted"/>
<keyword evidence="3" id="KW-1185">Reference proteome</keyword>
<feature type="compositionally biased region" description="Low complexity" evidence="1">
    <location>
        <begin position="336"/>
        <end position="349"/>
    </location>
</feature>
<feature type="region of interest" description="Disordered" evidence="1">
    <location>
        <begin position="55"/>
        <end position="349"/>
    </location>
</feature>
<accession>A0AAV6YIB1</accession>
<feature type="region of interest" description="Disordered" evidence="1">
    <location>
        <begin position="601"/>
        <end position="620"/>
    </location>
</feature>
<dbReference type="AlphaFoldDB" id="A0AAV6YIB1"/>